<dbReference type="GO" id="GO:0003677">
    <property type="term" value="F:DNA binding"/>
    <property type="evidence" value="ECO:0007669"/>
    <property type="project" value="UniProtKB-KW"/>
</dbReference>
<dbReference type="AlphaFoldDB" id="A0A9Q1CM52"/>
<dbReference type="PANTHER" id="PTHR33066:SF2">
    <property type="entry name" value="FILAGGRIN-2-LIKE"/>
    <property type="match status" value="1"/>
</dbReference>
<name>A0A9Q1CM52_HOLLE</name>
<evidence type="ECO:0000256" key="2">
    <source>
        <dbReference type="ARBA" id="ARBA00023172"/>
    </source>
</evidence>
<reference evidence="4" key="1">
    <citation type="submission" date="2021-10" db="EMBL/GenBank/DDBJ databases">
        <title>Tropical sea cucumber genome reveals ecological adaptation and Cuvierian tubules defense mechanism.</title>
        <authorList>
            <person name="Chen T."/>
        </authorList>
    </citation>
    <scope>NUCLEOTIDE SEQUENCE</scope>
    <source>
        <strain evidence="4">Nanhai2018</strain>
        <tissue evidence="4">Muscle</tissue>
    </source>
</reference>
<dbReference type="SUPFAM" id="SSF47823">
    <property type="entry name" value="lambda integrase-like, N-terminal domain"/>
    <property type="match status" value="1"/>
</dbReference>
<dbReference type="InterPro" id="IPR013762">
    <property type="entry name" value="Integrase-like_cat_sf"/>
</dbReference>
<dbReference type="SUPFAM" id="SSF56349">
    <property type="entry name" value="DNA breaking-rejoining enzymes"/>
    <property type="match status" value="1"/>
</dbReference>
<feature type="region of interest" description="Disordered" evidence="3">
    <location>
        <begin position="1"/>
        <end position="57"/>
    </location>
</feature>
<evidence type="ECO:0000256" key="3">
    <source>
        <dbReference type="SAM" id="MobiDB-lite"/>
    </source>
</evidence>
<dbReference type="EMBL" id="JAIZAY010000002">
    <property type="protein sequence ID" value="KAJ8047451.1"/>
    <property type="molecule type" value="Genomic_DNA"/>
</dbReference>
<sequence>METHLEPETPQQKIYQTEKIQDGNSSHDHPVLLSRPVGNHTGLKGRLSTHPHSSRPPKVPVFPLQTHRFHLPGSSLWPVNSPQSFHESCKSGPGLPSTRRNHVIRIHRRLADPRRVRTRVSRDHVLCNSDSTESGLDNQLRQIEPSTIPNGDLSWGDSRLSSGPGHPYTRENLCHLRGRSEPPQGPHRPSPSLASFSGPSSESRGNPSAMQAIHETNPILPPPTFQTKSRPPVSTDPVLSRHEAVPAVVVLPLEPVQGKTFLRQQTLYHTVDGRFEHRLGSFLGDSISSGSLVTPRKDLSHQHPRTPCGPKSDRNMVQRTQRDSSFDSVRQLHDCGLSEPPGGNEVPTSLSGNLGSSASLPVTEHFPQGNSSSRRTECSGRRLIEGHFQPQRVDAQPTLGRLRFPHFRPSSRGPFCDPTQLQTPNILFQTSGSASLGDRCPDSRLGRHVGIRLPSLASTTESAAQTSSVQNGNVVDSPILAETTLVPSHSQPSCGSTLPFSERPPSTLTSQGQDSSSRPTVPKANCLEIVNKRLLSKGLSRRSADLAAGARRRSTITTYDSRLEKFFDWAEHHSVDPLEAPVNALCSFFVSLFDEGKQVSTIKNYRSAIASVHYGFSDGSTVGSNQTILTLLKGMFNKRPPRRRLAPSWSINEVLSSFSSSPYEPIQNSPLDALTKKTIFLVAAASSRRRSEIHALSVKPGFIRFTPDGVHLLPNPSFLAKNQSESFSPDHIFLPSMSTTSSVREDRFICPVRALKWYIEKTKSIRKSDALFLIPRSPYTPASKDTISRWLVEIIAPFAAPDDSPKAHDVRAHASSIAWFRGVPLQDIMRAASWKTPSTFVASYLTNVVSPEALFASSVLRGPASTSAATQDLPPSARC</sequence>
<keyword evidence="1" id="KW-0238">DNA-binding</keyword>
<comment type="caution">
    <text evidence="4">The sequence shown here is derived from an EMBL/GenBank/DDBJ whole genome shotgun (WGS) entry which is preliminary data.</text>
</comment>
<evidence type="ECO:0000256" key="1">
    <source>
        <dbReference type="ARBA" id="ARBA00023125"/>
    </source>
</evidence>
<protein>
    <recommendedName>
        <fullName evidence="6">Core-binding (CB) domain-containing protein</fullName>
    </recommendedName>
</protein>
<feature type="region of interest" description="Disordered" evidence="3">
    <location>
        <begin position="486"/>
        <end position="522"/>
    </location>
</feature>
<gene>
    <name evidence="4" type="ORF">HOLleu_06448</name>
</gene>
<proteinExistence type="predicted"/>
<accession>A0A9Q1CM52</accession>
<dbReference type="GO" id="GO:0006310">
    <property type="term" value="P:DNA recombination"/>
    <property type="evidence" value="ECO:0007669"/>
    <property type="project" value="UniProtKB-KW"/>
</dbReference>
<feature type="compositionally biased region" description="Polar residues" evidence="3">
    <location>
        <begin position="486"/>
        <end position="519"/>
    </location>
</feature>
<feature type="region of interest" description="Disordered" evidence="3">
    <location>
        <begin position="293"/>
        <end position="327"/>
    </location>
</feature>
<feature type="compositionally biased region" description="Basic and acidic residues" evidence="3">
    <location>
        <begin position="19"/>
        <end position="30"/>
    </location>
</feature>
<feature type="compositionally biased region" description="Basic and acidic residues" evidence="3">
    <location>
        <begin position="311"/>
        <end position="327"/>
    </location>
</feature>
<feature type="compositionally biased region" description="Low complexity" evidence="3">
    <location>
        <begin position="190"/>
        <end position="203"/>
    </location>
</feature>
<feature type="region of interest" description="Disordered" evidence="3">
    <location>
        <begin position="122"/>
        <end position="237"/>
    </location>
</feature>
<dbReference type="InterPro" id="IPR010998">
    <property type="entry name" value="Integrase_recombinase_N"/>
</dbReference>
<organism evidence="4 5">
    <name type="scientific">Holothuria leucospilota</name>
    <name type="common">Black long sea cucumber</name>
    <name type="synonym">Mertensiothuria leucospilota</name>
    <dbReference type="NCBI Taxonomy" id="206669"/>
    <lineage>
        <taxon>Eukaryota</taxon>
        <taxon>Metazoa</taxon>
        <taxon>Echinodermata</taxon>
        <taxon>Eleutherozoa</taxon>
        <taxon>Echinozoa</taxon>
        <taxon>Holothuroidea</taxon>
        <taxon>Aspidochirotacea</taxon>
        <taxon>Aspidochirotida</taxon>
        <taxon>Holothuriidae</taxon>
        <taxon>Holothuria</taxon>
    </lineage>
</organism>
<evidence type="ECO:0008006" key="6">
    <source>
        <dbReference type="Google" id="ProtNLM"/>
    </source>
</evidence>
<feature type="compositionally biased region" description="Polar residues" evidence="3">
    <location>
        <begin position="128"/>
        <end position="149"/>
    </location>
</feature>
<dbReference type="Gene3D" id="1.10.150.130">
    <property type="match status" value="1"/>
</dbReference>
<dbReference type="Gene3D" id="1.10.443.10">
    <property type="entry name" value="Intergrase catalytic core"/>
    <property type="match status" value="1"/>
</dbReference>
<dbReference type="GO" id="GO:0015074">
    <property type="term" value="P:DNA integration"/>
    <property type="evidence" value="ECO:0007669"/>
    <property type="project" value="InterPro"/>
</dbReference>
<evidence type="ECO:0000313" key="5">
    <source>
        <dbReference type="Proteomes" id="UP001152320"/>
    </source>
</evidence>
<dbReference type="Proteomes" id="UP001152320">
    <property type="component" value="Chromosome 2"/>
</dbReference>
<keyword evidence="2" id="KW-0233">DNA recombination</keyword>
<dbReference type="PANTHER" id="PTHR33066">
    <property type="entry name" value="INTEGRASE_SAM-LIKE_N DOMAIN-CONTAINING PROTEIN"/>
    <property type="match status" value="1"/>
</dbReference>
<keyword evidence="5" id="KW-1185">Reference proteome</keyword>
<feature type="region of interest" description="Disordered" evidence="3">
    <location>
        <begin position="395"/>
        <end position="422"/>
    </location>
</feature>
<feature type="compositionally biased region" description="Basic and acidic residues" evidence="3">
    <location>
        <begin position="168"/>
        <end position="180"/>
    </location>
</feature>
<dbReference type="InterPro" id="IPR011010">
    <property type="entry name" value="DNA_brk_join_enz"/>
</dbReference>
<dbReference type="OrthoDB" id="8954815at2759"/>
<evidence type="ECO:0000313" key="4">
    <source>
        <dbReference type="EMBL" id="KAJ8047451.1"/>
    </source>
</evidence>